<evidence type="ECO:0000313" key="3">
    <source>
        <dbReference type="EMBL" id="CAN68851.1"/>
    </source>
</evidence>
<accession>A5CAJ6</accession>
<dbReference type="ExpressionAtlas" id="A5CAJ6">
    <property type="expression patterns" value="baseline and differential"/>
</dbReference>
<proteinExistence type="predicted"/>
<evidence type="ECO:0000259" key="2">
    <source>
        <dbReference type="Pfam" id="PF04871"/>
    </source>
</evidence>
<dbReference type="PANTHER" id="PTHR10013:SF0">
    <property type="entry name" value="GENERAL VESICULAR TRANSPORT FACTOR P115"/>
    <property type="match status" value="1"/>
</dbReference>
<protein>
    <recommendedName>
        <fullName evidence="2">Uso1/p115-like vesicle tethering protein C-terminal domain-containing protein</fullName>
    </recommendedName>
</protein>
<name>A5CAJ6_VITVI</name>
<dbReference type="GO" id="GO:0048193">
    <property type="term" value="P:Golgi vesicle transport"/>
    <property type="evidence" value="ECO:0007669"/>
    <property type="project" value="InterPro"/>
</dbReference>
<sequence length="131" mass="14375">MLKTEKAKIESEASMYQNLAGKMESDLQSLSDAYNSLEQANYHLEKEVKALKSGGATPSPDIDAIKAEAREEAQKESEAELNDLLVCLGQEQSKVEKLSARLLELGEDVDKLLEGIGDDMGLPEDSEDEED</sequence>
<dbReference type="InterPro" id="IPR006955">
    <property type="entry name" value="Uso1_p115_C"/>
</dbReference>
<dbReference type="InterPro" id="IPR024095">
    <property type="entry name" value="Vesicle_P115"/>
</dbReference>
<dbReference type="EMBL" id="AM488253">
    <property type="protein sequence ID" value="CAN68851.1"/>
    <property type="molecule type" value="Genomic_DNA"/>
</dbReference>
<dbReference type="AlphaFoldDB" id="A5CAJ6"/>
<feature type="domain" description="Uso1/p115-like vesicle tethering protein C-terminal" evidence="2">
    <location>
        <begin position="5"/>
        <end position="129"/>
    </location>
</feature>
<organism evidence="3">
    <name type="scientific">Vitis vinifera</name>
    <name type="common">Grape</name>
    <dbReference type="NCBI Taxonomy" id="29760"/>
    <lineage>
        <taxon>Eukaryota</taxon>
        <taxon>Viridiplantae</taxon>
        <taxon>Streptophyta</taxon>
        <taxon>Embryophyta</taxon>
        <taxon>Tracheophyta</taxon>
        <taxon>Spermatophyta</taxon>
        <taxon>Magnoliopsida</taxon>
        <taxon>eudicotyledons</taxon>
        <taxon>Gunneridae</taxon>
        <taxon>Pentapetalae</taxon>
        <taxon>rosids</taxon>
        <taxon>Vitales</taxon>
        <taxon>Vitaceae</taxon>
        <taxon>Viteae</taxon>
        <taxon>Vitis</taxon>
    </lineage>
</organism>
<feature type="coiled-coil region" evidence="1">
    <location>
        <begin position="20"/>
        <end position="82"/>
    </location>
</feature>
<dbReference type="GO" id="GO:0006886">
    <property type="term" value="P:intracellular protein transport"/>
    <property type="evidence" value="ECO:0007669"/>
    <property type="project" value="InterPro"/>
</dbReference>
<evidence type="ECO:0000256" key="1">
    <source>
        <dbReference type="SAM" id="Coils"/>
    </source>
</evidence>
<dbReference type="OrthoDB" id="198977at2759"/>
<gene>
    <name evidence="3" type="ORF">VITISV_003069</name>
</gene>
<keyword evidence="1" id="KW-0175">Coiled coil</keyword>
<dbReference type="PANTHER" id="PTHR10013">
    <property type="entry name" value="GENERAL VESICULAR TRANSPORT FACTOR P115"/>
    <property type="match status" value="1"/>
</dbReference>
<dbReference type="Pfam" id="PF04871">
    <property type="entry name" value="Uso1_p115_C"/>
    <property type="match status" value="1"/>
</dbReference>
<reference evidence="3" key="1">
    <citation type="journal article" date="2007" name="PLoS ONE">
        <title>The first genome sequence of an elite grapevine cultivar (Pinot noir Vitis vinifera L.): coping with a highly heterozygous genome.</title>
        <authorList>
            <person name="Velasco R."/>
            <person name="Zharkikh A."/>
            <person name="Troggio M."/>
            <person name="Cartwright D.A."/>
            <person name="Cestaro A."/>
            <person name="Pruss D."/>
            <person name="Pindo M."/>
            <person name="FitzGerald L.M."/>
            <person name="Vezzulli S."/>
            <person name="Reid J."/>
            <person name="Malacarne G."/>
            <person name="Iliev D."/>
            <person name="Coppola G."/>
            <person name="Wardell B."/>
            <person name="Micheletti D."/>
            <person name="Macalma T."/>
            <person name="Facci M."/>
            <person name="Mitchell J.T."/>
            <person name="Perazzolli M."/>
            <person name="Eldredge G."/>
            <person name="Gatto P."/>
            <person name="Oyzerski R."/>
            <person name="Moretto M."/>
            <person name="Gutin N."/>
            <person name="Stefanini M."/>
            <person name="Chen Y."/>
            <person name="Segala C."/>
            <person name="Davenport C."/>
            <person name="Dematte L."/>
            <person name="Mraz A."/>
            <person name="Battilana J."/>
            <person name="Stormo K."/>
            <person name="Costa F."/>
            <person name="Tao Q."/>
            <person name="Si-Ammour A."/>
            <person name="Harkins T."/>
            <person name="Lackey A."/>
            <person name="Perbost C."/>
            <person name="Taillon B."/>
            <person name="Stella A."/>
            <person name="Solovyev V."/>
            <person name="Fawcett J.A."/>
            <person name="Sterck L."/>
            <person name="Vandepoele K."/>
            <person name="Grando S.M."/>
            <person name="Toppo S."/>
            <person name="Moser C."/>
            <person name="Lanchbury J."/>
            <person name="Bogden R."/>
            <person name="Skolnick M."/>
            <person name="Sgaramella V."/>
            <person name="Bhatnagar S.K."/>
            <person name="Fontana P."/>
            <person name="Gutin A."/>
            <person name="Van de Peer Y."/>
            <person name="Salamini F."/>
            <person name="Viola R."/>
        </authorList>
    </citation>
    <scope>NUCLEOTIDE SEQUENCE</scope>
</reference>